<accession>A0ABD2TQH7</accession>
<gene>
    <name evidence="2" type="ORF">AABB24_015631</name>
</gene>
<evidence type="ECO:0000256" key="1">
    <source>
        <dbReference type="SAM" id="MobiDB-lite"/>
    </source>
</evidence>
<organism evidence="2 3">
    <name type="scientific">Solanum stoloniferum</name>
    <dbReference type="NCBI Taxonomy" id="62892"/>
    <lineage>
        <taxon>Eukaryota</taxon>
        <taxon>Viridiplantae</taxon>
        <taxon>Streptophyta</taxon>
        <taxon>Embryophyta</taxon>
        <taxon>Tracheophyta</taxon>
        <taxon>Spermatophyta</taxon>
        <taxon>Magnoliopsida</taxon>
        <taxon>eudicotyledons</taxon>
        <taxon>Gunneridae</taxon>
        <taxon>Pentapetalae</taxon>
        <taxon>asterids</taxon>
        <taxon>lamiids</taxon>
        <taxon>Solanales</taxon>
        <taxon>Solanaceae</taxon>
        <taxon>Solanoideae</taxon>
        <taxon>Solaneae</taxon>
        <taxon>Solanum</taxon>
    </lineage>
</organism>
<dbReference type="Proteomes" id="UP001627284">
    <property type="component" value="Unassembled WGS sequence"/>
</dbReference>
<evidence type="ECO:0000313" key="3">
    <source>
        <dbReference type="Proteomes" id="UP001627284"/>
    </source>
</evidence>
<protein>
    <submittedName>
        <fullName evidence="2">Uncharacterized protein</fullName>
    </submittedName>
</protein>
<comment type="caution">
    <text evidence="2">The sequence shown here is derived from an EMBL/GenBank/DDBJ whole genome shotgun (WGS) entry which is preliminary data.</text>
</comment>
<proteinExistence type="predicted"/>
<sequence>MPLYSILPRNHVPPPKKNVFSISLNIFPFPEKTNAPGSSPSPLPRDPHPLSETALSHRKNVNSGGSLPHLSLTLFNQSVKVRFSKIFLLLHNLFVVSSKIGVSKNSNFEFLKPKSPIKGGLRSSFRDHRKNGERDP</sequence>
<evidence type="ECO:0000313" key="2">
    <source>
        <dbReference type="EMBL" id="KAL3358625.1"/>
    </source>
</evidence>
<reference evidence="2 3" key="1">
    <citation type="submission" date="2024-05" db="EMBL/GenBank/DDBJ databases">
        <title>De novo assembly of an allotetraploid wild potato.</title>
        <authorList>
            <person name="Hosaka A.J."/>
        </authorList>
    </citation>
    <scope>NUCLEOTIDE SEQUENCE [LARGE SCALE GENOMIC DNA]</scope>
    <source>
        <tissue evidence="2">Young leaves</tissue>
    </source>
</reference>
<dbReference type="AlphaFoldDB" id="A0ABD2TQH7"/>
<dbReference type="EMBL" id="JBJKTR010000009">
    <property type="protein sequence ID" value="KAL3358625.1"/>
    <property type="molecule type" value="Genomic_DNA"/>
</dbReference>
<feature type="region of interest" description="Disordered" evidence="1">
    <location>
        <begin position="117"/>
        <end position="136"/>
    </location>
</feature>
<name>A0ABD2TQH7_9SOLN</name>
<feature type="compositionally biased region" description="Basic and acidic residues" evidence="1">
    <location>
        <begin position="124"/>
        <end position="136"/>
    </location>
</feature>
<feature type="region of interest" description="Disordered" evidence="1">
    <location>
        <begin position="33"/>
        <end position="62"/>
    </location>
</feature>
<keyword evidence="3" id="KW-1185">Reference proteome</keyword>